<sequence length="38" mass="4233">MVEWLNGHRPVIPIPVADEGVIVQELNGSMKALMLYIV</sequence>
<proteinExistence type="predicted"/>
<dbReference type="EMBL" id="CP018099">
    <property type="protein sequence ID" value="APF18300.1"/>
    <property type="molecule type" value="Genomic_DNA"/>
</dbReference>
<reference evidence="1 2" key="1">
    <citation type="submission" date="2016-11" db="EMBL/GenBank/DDBJ databases">
        <title>Genomic analysis of Caldithrix abyssi and proposal of a novel bacterial phylum Caldithrichaeota.</title>
        <authorList>
            <person name="Kublanov I."/>
            <person name="Sigalova O."/>
            <person name="Gavrilov S."/>
            <person name="Lebedinsky A."/>
            <person name="Ivanova N."/>
            <person name="Daum C."/>
            <person name="Reddy T."/>
            <person name="Klenk H.P."/>
            <person name="Goker M."/>
            <person name="Reva O."/>
            <person name="Miroshnichenko M."/>
            <person name="Kyprides N."/>
            <person name="Woyke T."/>
            <person name="Gelfand M."/>
        </authorList>
    </citation>
    <scope>NUCLEOTIDE SEQUENCE [LARGE SCALE GENOMIC DNA]</scope>
    <source>
        <strain evidence="1 2">LF13</strain>
    </source>
</reference>
<name>A0A1J1C7C5_CALAY</name>
<evidence type="ECO:0000313" key="1">
    <source>
        <dbReference type="EMBL" id="APF18300.1"/>
    </source>
</evidence>
<evidence type="ECO:0000313" key="2">
    <source>
        <dbReference type="Proteomes" id="UP000183868"/>
    </source>
</evidence>
<organism evidence="1 2">
    <name type="scientific">Caldithrix abyssi DSM 13497</name>
    <dbReference type="NCBI Taxonomy" id="880073"/>
    <lineage>
        <taxon>Bacteria</taxon>
        <taxon>Pseudomonadati</taxon>
        <taxon>Calditrichota</taxon>
        <taxon>Calditrichia</taxon>
        <taxon>Calditrichales</taxon>
        <taxon>Calditrichaceae</taxon>
        <taxon>Caldithrix</taxon>
    </lineage>
</organism>
<dbReference type="Proteomes" id="UP000183868">
    <property type="component" value="Chromosome"/>
</dbReference>
<gene>
    <name evidence="1" type="ORF">Cabys_1551</name>
</gene>
<accession>A0A1J1C7C5</accession>
<dbReference type="KEGG" id="caby:Cabys_1551"/>
<dbReference type="AlphaFoldDB" id="A0A1J1C7C5"/>
<protein>
    <submittedName>
        <fullName evidence="1">Uncharacterized protein</fullName>
    </submittedName>
</protein>